<protein>
    <submittedName>
        <fullName evidence="1">Uncharacterized protein</fullName>
    </submittedName>
</protein>
<proteinExistence type="predicted"/>
<organism evidence="1 2">
    <name type="scientific">Lipomyces orientalis</name>
    <dbReference type="NCBI Taxonomy" id="1233043"/>
    <lineage>
        <taxon>Eukaryota</taxon>
        <taxon>Fungi</taxon>
        <taxon>Dikarya</taxon>
        <taxon>Ascomycota</taxon>
        <taxon>Saccharomycotina</taxon>
        <taxon>Lipomycetes</taxon>
        <taxon>Lipomycetales</taxon>
        <taxon>Lipomycetaceae</taxon>
        <taxon>Lipomyces</taxon>
    </lineage>
</organism>
<keyword evidence="2" id="KW-1185">Reference proteome</keyword>
<evidence type="ECO:0000313" key="1">
    <source>
        <dbReference type="EMBL" id="KAK9324455.1"/>
    </source>
</evidence>
<sequence length="600" mass="66080">MPRHIWNVYLCAAVGSLVLVTIFFLSSPPEAYYSLSGDSNQHFFGVASVPRATDAVNSIRSPLRLWNRPGKEQRNSAIGNIHVGAGAGEDGDEEFPVQIEHVDDEVDEVSHAEQAKASKFDREPAKAGRLRDNELRQIPLVAAFGNRIREQPKSKDLVEKPVVALAVSDGQSADEADTHDYEAINIHIVCTDAVHFDVALALAGSIMLPPSLQNVENLENEQIEIALSQTFHPRVNLTIIDATDAAATADSHYSNAEFDLFRTVMLKEAKLLPIQVVKTTELPANAPDVLFLASCLDDAISLYSDISRALFSQTAIHCVVRHPSRWGNTDHTSKIAALAKPYVSAGKWSFVATSKSSLSYMNAYFPEKFGVSTPIATALFNPILPRTTVQVKSIEPIDVAAAIGGDFVRPVMDKQSLYQQTINRYAEAAPNITVRLLDFIGGSGKMERYVIPDNVPHGMFSVAHNVPLHTYFEWIAHARVIVPLPVPDDNTELALRMADMVATTALSIGRPILARSSTYANFFESRIPSDMVIIADDKEDDGIETLPGLKAFARADTDEVYTLKQRLLQDYINNARVARDNVMEANWAFINRVVMGKFLI</sequence>
<evidence type="ECO:0000313" key="2">
    <source>
        <dbReference type="Proteomes" id="UP001489719"/>
    </source>
</evidence>
<name>A0ACC3TT89_9ASCO</name>
<dbReference type="Proteomes" id="UP001489719">
    <property type="component" value="Unassembled WGS sequence"/>
</dbReference>
<reference evidence="2" key="1">
    <citation type="journal article" date="2024" name="Front. Bioeng. Biotechnol.">
        <title>Genome-scale model development and genomic sequencing of the oleaginous clade Lipomyces.</title>
        <authorList>
            <person name="Czajka J.J."/>
            <person name="Han Y."/>
            <person name="Kim J."/>
            <person name="Mondo S.J."/>
            <person name="Hofstad B.A."/>
            <person name="Robles A."/>
            <person name="Haridas S."/>
            <person name="Riley R."/>
            <person name="LaButti K."/>
            <person name="Pangilinan J."/>
            <person name="Andreopoulos W."/>
            <person name="Lipzen A."/>
            <person name="Yan J."/>
            <person name="Wang M."/>
            <person name="Ng V."/>
            <person name="Grigoriev I.V."/>
            <person name="Spatafora J.W."/>
            <person name="Magnuson J.K."/>
            <person name="Baker S.E."/>
            <person name="Pomraning K.R."/>
        </authorList>
    </citation>
    <scope>NUCLEOTIDE SEQUENCE [LARGE SCALE GENOMIC DNA]</scope>
    <source>
        <strain evidence="2">CBS 10300</strain>
    </source>
</reference>
<comment type="caution">
    <text evidence="1">The sequence shown here is derived from an EMBL/GenBank/DDBJ whole genome shotgun (WGS) entry which is preliminary data.</text>
</comment>
<accession>A0ACC3TT89</accession>
<dbReference type="EMBL" id="MU970050">
    <property type="protein sequence ID" value="KAK9324455.1"/>
    <property type="molecule type" value="Genomic_DNA"/>
</dbReference>
<gene>
    <name evidence="1" type="ORF">V1517DRAFT_317585</name>
</gene>